<dbReference type="EMBL" id="PGFD01000001">
    <property type="protein sequence ID" value="PJJ67156.1"/>
    <property type="molecule type" value="Genomic_DNA"/>
</dbReference>
<dbReference type="Proteomes" id="UP000228740">
    <property type="component" value="Unassembled WGS sequence"/>
</dbReference>
<proteinExistence type="predicted"/>
<evidence type="ECO:0000313" key="2">
    <source>
        <dbReference type="Proteomes" id="UP000228740"/>
    </source>
</evidence>
<gene>
    <name evidence="1" type="ORF">CLV73_1155</name>
</gene>
<keyword evidence="2" id="KW-1185">Reference proteome</keyword>
<accession>A0A2M9C8L5</accession>
<dbReference type="OrthoDB" id="1259578at2"/>
<organism evidence="1 2">
    <name type="scientific">Chryseobacterium geocarposphaerae</name>
    <dbReference type="NCBI Taxonomy" id="1416776"/>
    <lineage>
        <taxon>Bacteria</taxon>
        <taxon>Pseudomonadati</taxon>
        <taxon>Bacteroidota</taxon>
        <taxon>Flavobacteriia</taxon>
        <taxon>Flavobacteriales</taxon>
        <taxon>Weeksellaceae</taxon>
        <taxon>Chryseobacterium group</taxon>
        <taxon>Chryseobacterium</taxon>
    </lineage>
</organism>
<sequence length="126" mass="13905">MKKTFLSAIIASIFCAVISCSTERTSLASIEDMKSTEMSSFDKALKDIMKPENLSTPEEKARLGAQLNDRALNILFNASLKLTGKNGNNNLSENSSRVEKEQVIVKATELYFSKLNAIKAKQKAEN</sequence>
<dbReference type="RefSeq" id="WP_100375883.1">
    <property type="nucleotide sequence ID" value="NZ_PGFD01000001.1"/>
</dbReference>
<comment type="caution">
    <text evidence="1">The sequence shown here is derived from an EMBL/GenBank/DDBJ whole genome shotgun (WGS) entry which is preliminary data.</text>
</comment>
<reference evidence="1 2" key="1">
    <citation type="submission" date="2017-11" db="EMBL/GenBank/DDBJ databases">
        <title>Genomic Encyclopedia of Archaeal and Bacterial Type Strains, Phase II (KMG-II): From Individual Species to Whole Genera.</title>
        <authorList>
            <person name="Goeker M."/>
        </authorList>
    </citation>
    <scope>NUCLEOTIDE SEQUENCE [LARGE SCALE GENOMIC DNA]</scope>
    <source>
        <strain evidence="1 2">DSM 27617</strain>
    </source>
</reference>
<protein>
    <submittedName>
        <fullName evidence="1">Uncharacterized protein</fullName>
    </submittedName>
</protein>
<dbReference type="AlphaFoldDB" id="A0A2M9C8L5"/>
<name>A0A2M9C8L5_9FLAO</name>
<dbReference type="PROSITE" id="PS51257">
    <property type="entry name" value="PROKAR_LIPOPROTEIN"/>
    <property type="match status" value="1"/>
</dbReference>
<evidence type="ECO:0000313" key="1">
    <source>
        <dbReference type="EMBL" id="PJJ67156.1"/>
    </source>
</evidence>